<gene>
    <name evidence="3" type="ORF">SDJN03_07409</name>
</gene>
<organism evidence="3 4">
    <name type="scientific">Cucurbita argyrosperma subsp. sororia</name>
    <dbReference type="NCBI Taxonomy" id="37648"/>
    <lineage>
        <taxon>Eukaryota</taxon>
        <taxon>Viridiplantae</taxon>
        <taxon>Streptophyta</taxon>
        <taxon>Embryophyta</taxon>
        <taxon>Tracheophyta</taxon>
        <taxon>Spermatophyta</taxon>
        <taxon>Magnoliopsida</taxon>
        <taxon>eudicotyledons</taxon>
        <taxon>Gunneridae</taxon>
        <taxon>Pentapetalae</taxon>
        <taxon>rosids</taxon>
        <taxon>fabids</taxon>
        <taxon>Cucurbitales</taxon>
        <taxon>Cucurbitaceae</taxon>
        <taxon>Cucurbiteae</taxon>
        <taxon>Cucurbita</taxon>
    </lineage>
</organism>
<feature type="region of interest" description="Disordered" evidence="1">
    <location>
        <begin position="27"/>
        <end position="48"/>
    </location>
</feature>
<keyword evidence="2" id="KW-0732">Signal</keyword>
<evidence type="ECO:0000256" key="2">
    <source>
        <dbReference type="SAM" id="SignalP"/>
    </source>
</evidence>
<evidence type="ECO:0000313" key="3">
    <source>
        <dbReference type="EMBL" id="KAG6602176.1"/>
    </source>
</evidence>
<feature type="non-terminal residue" evidence="3">
    <location>
        <position position="1"/>
    </location>
</feature>
<sequence length="98" mass="10322">MGSYSTTKLVCAVLIILSIIASLPVKTTANSGDPSPPPPPSPPSEQAHGVTEVIKFKRKWFSCSSCKNGDAGIAQSLVNASRLRAWPIDPPVVPPPPF</sequence>
<accession>A0AAV6NST3</accession>
<comment type="caution">
    <text evidence="3">The sequence shown here is derived from an EMBL/GenBank/DDBJ whole genome shotgun (WGS) entry which is preliminary data.</text>
</comment>
<dbReference type="EMBL" id="JAGKQH010000004">
    <property type="protein sequence ID" value="KAG6602176.1"/>
    <property type="molecule type" value="Genomic_DNA"/>
</dbReference>
<name>A0AAV6NST3_9ROSI</name>
<feature type="compositionally biased region" description="Pro residues" evidence="1">
    <location>
        <begin position="34"/>
        <end position="43"/>
    </location>
</feature>
<evidence type="ECO:0000256" key="1">
    <source>
        <dbReference type="SAM" id="MobiDB-lite"/>
    </source>
</evidence>
<feature type="signal peptide" evidence="2">
    <location>
        <begin position="1"/>
        <end position="29"/>
    </location>
</feature>
<reference evidence="3 4" key="1">
    <citation type="journal article" date="2021" name="Hortic Res">
        <title>The domestication of Cucurbita argyrosperma as revealed by the genome of its wild relative.</title>
        <authorList>
            <person name="Barrera-Redondo J."/>
            <person name="Sanchez-de la Vega G."/>
            <person name="Aguirre-Liguori J.A."/>
            <person name="Castellanos-Morales G."/>
            <person name="Gutierrez-Guerrero Y.T."/>
            <person name="Aguirre-Dugua X."/>
            <person name="Aguirre-Planter E."/>
            <person name="Tenaillon M.I."/>
            <person name="Lira-Saade R."/>
            <person name="Eguiarte L.E."/>
        </authorList>
    </citation>
    <scope>NUCLEOTIDE SEQUENCE [LARGE SCALE GENOMIC DNA]</scope>
    <source>
        <strain evidence="3">JBR-2021</strain>
    </source>
</reference>
<dbReference type="Proteomes" id="UP000685013">
    <property type="component" value="Chromosome 4"/>
</dbReference>
<keyword evidence="4" id="KW-1185">Reference proteome</keyword>
<proteinExistence type="predicted"/>
<feature type="chain" id="PRO_5043742222" evidence="2">
    <location>
        <begin position="30"/>
        <end position="98"/>
    </location>
</feature>
<evidence type="ECO:0000313" key="4">
    <source>
        <dbReference type="Proteomes" id="UP000685013"/>
    </source>
</evidence>
<protein>
    <submittedName>
        <fullName evidence="3">Uncharacterized protein</fullName>
    </submittedName>
</protein>
<dbReference type="AlphaFoldDB" id="A0AAV6NST3"/>